<gene>
    <name evidence="7" type="ORF">GCM10025781_23140</name>
</gene>
<evidence type="ECO:0000313" key="7">
    <source>
        <dbReference type="EMBL" id="GAA4703670.1"/>
    </source>
</evidence>
<keyword evidence="8" id="KW-1185">Reference proteome</keyword>
<proteinExistence type="inferred from homology"/>
<evidence type="ECO:0000313" key="8">
    <source>
        <dbReference type="Proteomes" id="UP001501446"/>
    </source>
</evidence>
<evidence type="ECO:0000256" key="3">
    <source>
        <dbReference type="ARBA" id="ARBA00013368"/>
    </source>
</evidence>
<evidence type="ECO:0000256" key="5">
    <source>
        <dbReference type="SAM" id="MobiDB-lite"/>
    </source>
</evidence>
<evidence type="ECO:0000259" key="6">
    <source>
        <dbReference type="Pfam" id="PF13476"/>
    </source>
</evidence>
<comment type="subunit">
    <text evidence="2">Heterodimer of SbcC and SbcD.</text>
</comment>
<dbReference type="SUPFAM" id="SSF52540">
    <property type="entry name" value="P-loop containing nucleoside triphosphate hydrolases"/>
    <property type="match status" value="1"/>
</dbReference>
<dbReference type="PROSITE" id="PS00675">
    <property type="entry name" value="SIGMA54_INTERACT_1"/>
    <property type="match status" value="1"/>
</dbReference>
<dbReference type="InterPro" id="IPR025662">
    <property type="entry name" value="Sigma_54_int_dom_ATP-bd_1"/>
</dbReference>
<accession>A0ABP8XBV5</accession>
<dbReference type="InterPro" id="IPR038729">
    <property type="entry name" value="Rad50/SbcC_AAA"/>
</dbReference>
<keyword evidence="4" id="KW-0175">Coiled coil</keyword>
<dbReference type="EMBL" id="BAABLN010000034">
    <property type="protein sequence ID" value="GAA4703670.1"/>
    <property type="molecule type" value="Genomic_DNA"/>
</dbReference>
<protein>
    <recommendedName>
        <fullName evidence="3">Nuclease SbcCD subunit C</fullName>
    </recommendedName>
</protein>
<comment type="caution">
    <text evidence="7">The sequence shown here is derived from an EMBL/GenBank/DDBJ whole genome shotgun (WGS) entry which is preliminary data.</text>
</comment>
<evidence type="ECO:0000256" key="4">
    <source>
        <dbReference type="SAM" id="Coils"/>
    </source>
</evidence>
<dbReference type="PANTHER" id="PTHR32114:SF2">
    <property type="entry name" value="ABC TRANSPORTER ABCH.3"/>
    <property type="match status" value="1"/>
</dbReference>
<name>A0ABP8XBV5_9MICC</name>
<organism evidence="7 8">
    <name type="scientific">Kocuria gwangalliensis</name>
    <dbReference type="NCBI Taxonomy" id="501592"/>
    <lineage>
        <taxon>Bacteria</taxon>
        <taxon>Bacillati</taxon>
        <taxon>Actinomycetota</taxon>
        <taxon>Actinomycetes</taxon>
        <taxon>Micrococcales</taxon>
        <taxon>Micrococcaceae</taxon>
        <taxon>Kocuria</taxon>
    </lineage>
</organism>
<dbReference type="InterPro" id="IPR027417">
    <property type="entry name" value="P-loop_NTPase"/>
</dbReference>
<feature type="coiled-coil region" evidence="4">
    <location>
        <begin position="439"/>
        <end position="490"/>
    </location>
</feature>
<sequence length="1051" mass="114668">MKLHRLEITAFGPFAGHEVVEFDTLNEAGVFLLNGETGAGKTSVLDAICFALYSTAPTTVAMGGRKPGHSDHADPDTPPLVDLEFSAGGRRWHISRSPAWSRPSKRAASGWSEQHARVLLREFVAGDWVERGYRPDEVGQTVEHVVGLNREQFTQVMMLPQGRFAQFLRAGSKEREKLLETLFGTDIYPRIQQELKDLASACQAELDALSLDQQRDLERVSQLDEQLGEVLAQLPAETVSLSEWRGSPNDDRPVADSTSDGAEEFPAPTTLEELSGRLDTVVPQLTSARDAVSTQQTQAATRARELAERLANIERHDRLSGVRAELEGQGETVNARDAQLTRHRSAHKLAGLVDAAEHAKSAVDRARTAAQAARGAFSAGSADHERFRLVLGDQATVLEGWITGERDLAAVRDVAVSARHGAQQALEAEESLRTVQLALTEVEQHLARHRARKETVENTLDRDLEERAGVERTAEELREATRDAAVIRDRDERARHTLAATEEFQTLARERDARGEQYRTAEAARRAAAHRVEELEAQRFASAAATLASALRASEPCPVCGSTLHPAPAGQERGSEVTERMLAGSRTTRDRAQAESDRAHNEWQTAQQHAAQALGAGAQEDIIAVRAAATESAHAVARLERQLVRARDTADTLTTLDRRIDESRVGLRDIDLRIERDATRRTSLTAQLEEASERLDRELFGFESARQRLDAAQDLIDAVSGMETAQRGLDRATQDLDYAQHALTGELEDSPFATAEEVRSARLEPSEVQEIEIWLQNHHDRHGKVTAELATEAMVATGQLSPRERAETSTESVARAVQHSESLAARRDLITAASGTITALERAVRELGRAGGERGERLSQAREKTERLTGLSAVANGLSADNSLRMTLTSFVLAAKLEHVAAVASEHLQRMSSGRFSLLHTDQTRGGGKAGLGLEVDDSWTGVRRGTETLSGGESFFTSLALALALADVVRAAAGGQDMDTLFVDEGFGSLDEDTLEQVLETIDGLRQNGRVIGLVSHVAEMKQRIGTQLVVTKTPKGSHLRVMTGLETNA</sequence>
<evidence type="ECO:0000256" key="2">
    <source>
        <dbReference type="ARBA" id="ARBA00011322"/>
    </source>
</evidence>
<dbReference type="Pfam" id="PF13558">
    <property type="entry name" value="SbcC_Walker_B"/>
    <property type="match status" value="1"/>
</dbReference>
<dbReference type="Proteomes" id="UP001501446">
    <property type="component" value="Unassembled WGS sequence"/>
</dbReference>
<feature type="domain" description="Rad50/SbcC-type AAA" evidence="6">
    <location>
        <begin position="5"/>
        <end position="234"/>
    </location>
</feature>
<comment type="similarity">
    <text evidence="1">Belongs to the SMC family. SbcC subfamily.</text>
</comment>
<feature type="region of interest" description="Disordered" evidence="5">
    <location>
        <begin position="241"/>
        <end position="270"/>
    </location>
</feature>
<reference evidence="8" key="1">
    <citation type="journal article" date="2019" name="Int. J. Syst. Evol. Microbiol.">
        <title>The Global Catalogue of Microorganisms (GCM) 10K type strain sequencing project: providing services to taxonomists for standard genome sequencing and annotation.</title>
        <authorList>
            <consortium name="The Broad Institute Genomics Platform"/>
            <consortium name="The Broad Institute Genome Sequencing Center for Infectious Disease"/>
            <person name="Wu L."/>
            <person name="Ma J."/>
        </authorList>
    </citation>
    <scope>NUCLEOTIDE SEQUENCE [LARGE SCALE GENOMIC DNA]</scope>
    <source>
        <strain evidence="8">JCM 18958</strain>
    </source>
</reference>
<dbReference type="Gene3D" id="3.40.50.300">
    <property type="entry name" value="P-loop containing nucleotide triphosphate hydrolases"/>
    <property type="match status" value="2"/>
</dbReference>
<dbReference type="Pfam" id="PF13476">
    <property type="entry name" value="AAA_23"/>
    <property type="match status" value="1"/>
</dbReference>
<dbReference type="PANTHER" id="PTHR32114">
    <property type="entry name" value="ABC TRANSPORTER ABCH.3"/>
    <property type="match status" value="1"/>
</dbReference>
<dbReference type="RefSeq" id="WP_303381899.1">
    <property type="nucleotide sequence ID" value="NZ_BAABLN010000034.1"/>
</dbReference>
<evidence type="ECO:0000256" key="1">
    <source>
        <dbReference type="ARBA" id="ARBA00006930"/>
    </source>
</evidence>